<dbReference type="KEGG" id="maw:19253172"/>
<dbReference type="Gene3D" id="2.170.270.10">
    <property type="entry name" value="SET domain"/>
    <property type="match status" value="1"/>
</dbReference>
<name>E9EG63_METAQ</name>
<dbReference type="CDD" id="cd20071">
    <property type="entry name" value="SET_SMYD"/>
    <property type="match status" value="1"/>
</dbReference>
<keyword evidence="3" id="KW-1185">Reference proteome</keyword>
<keyword evidence="2" id="KW-0489">Methyltransferase</keyword>
<dbReference type="Proteomes" id="UP000002499">
    <property type="component" value="Unassembled WGS sequence"/>
</dbReference>
<gene>
    <name evidence="2" type="ORF">MAC_08861</name>
</gene>
<reference evidence="2 3" key="1">
    <citation type="journal article" date="2011" name="PLoS Genet.">
        <title>Genome sequencing and comparative transcriptomics of the model entomopathogenic fungi Metarhizium anisopliae and M. acridum.</title>
        <authorList>
            <person name="Gao Q."/>
            <person name="Jin K."/>
            <person name="Ying S.H."/>
            <person name="Zhang Y."/>
            <person name="Xiao G."/>
            <person name="Shang Y."/>
            <person name="Duan Z."/>
            <person name="Hu X."/>
            <person name="Xie X.Q."/>
            <person name="Zhou G."/>
            <person name="Peng G."/>
            <person name="Luo Z."/>
            <person name="Huang W."/>
            <person name="Wang B."/>
            <person name="Fang W."/>
            <person name="Wang S."/>
            <person name="Zhong Y."/>
            <person name="Ma L.J."/>
            <person name="St Leger R.J."/>
            <person name="Zhao G.P."/>
            <person name="Pei Y."/>
            <person name="Feng M.G."/>
            <person name="Xia Y."/>
            <person name="Wang C."/>
        </authorList>
    </citation>
    <scope>NUCLEOTIDE SEQUENCE [LARGE SCALE GENOMIC DNA]</scope>
    <source>
        <strain evidence="2 3">CQMa 102</strain>
    </source>
</reference>
<dbReference type="GeneID" id="19253172"/>
<dbReference type="InterPro" id="IPR001214">
    <property type="entry name" value="SET_dom"/>
</dbReference>
<dbReference type="InterPro" id="IPR053185">
    <property type="entry name" value="SET_domain_protein"/>
</dbReference>
<dbReference type="HOGENOM" id="CLU_028281_6_1_1"/>
<feature type="domain" description="SET" evidence="1">
    <location>
        <begin position="11"/>
        <end position="145"/>
    </location>
</feature>
<dbReference type="EMBL" id="GL698590">
    <property type="protein sequence ID" value="EFY85101.1"/>
    <property type="molecule type" value="Genomic_DNA"/>
</dbReference>
<dbReference type="STRING" id="655827.E9EG63"/>
<dbReference type="PANTHER" id="PTHR47332:SF6">
    <property type="entry name" value="SET DOMAIN-CONTAINING PROTEIN"/>
    <property type="match status" value="1"/>
</dbReference>
<dbReference type="InParanoid" id="E9EG63"/>
<dbReference type="eggNOG" id="KOG2084">
    <property type="taxonomic scope" value="Eukaryota"/>
</dbReference>
<dbReference type="OMA" id="HDCRPSL"/>
<dbReference type="PANTHER" id="PTHR47332">
    <property type="entry name" value="SET DOMAIN-CONTAINING PROTEIN 5"/>
    <property type="match status" value="1"/>
</dbReference>
<dbReference type="AlphaFoldDB" id="E9EG63"/>
<dbReference type="GO" id="GO:0032259">
    <property type="term" value="P:methylation"/>
    <property type="evidence" value="ECO:0007669"/>
    <property type="project" value="UniProtKB-KW"/>
</dbReference>
<proteinExistence type="predicted"/>
<dbReference type="GO" id="GO:0008168">
    <property type="term" value="F:methyltransferase activity"/>
    <property type="evidence" value="ECO:0007669"/>
    <property type="project" value="UniProtKB-KW"/>
</dbReference>
<accession>E9EG63</accession>
<dbReference type="Pfam" id="PF00856">
    <property type="entry name" value="SET"/>
    <property type="match status" value="1"/>
</dbReference>
<evidence type="ECO:0000259" key="1">
    <source>
        <dbReference type="Pfam" id="PF00856"/>
    </source>
</evidence>
<dbReference type="SUPFAM" id="SSF82199">
    <property type="entry name" value="SET domain"/>
    <property type="match status" value="1"/>
</dbReference>
<dbReference type="OrthoDB" id="265717at2759"/>
<evidence type="ECO:0000313" key="2">
    <source>
        <dbReference type="EMBL" id="EFY85101.1"/>
    </source>
</evidence>
<evidence type="ECO:0000313" key="3">
    <source>
        <dbReference type="Proteomes" id="UP000002499"/>
    </source>
</evidence>
<keyword evidence="2" id="KW-0808">Transferase</keyword>
<sequence length="290" mass="32418">MFYESDIPGKGIGLIAGRPIRRGEIVMKKRPSLLVQVEIQARTDVHVRDILYGHAMDRMRDRDRGRVMGMIGSDLGDKIDKNCFRLRISTDENADGGDHHIGCYPDVARLNHDCRPSLVYDINNSVHVISAVRDIAAGEELSISYIRLLSPRAQRLAQLKHWGFECSCGHCNMSDKDAATSDAHLRAIVGLEGDLGNFKDMLVMPETGAKLVELYQRERLDLYLSRAYEQAAINYAAFGMDDEAKKYARLTLEHLEIEPASSAADAASMRLLSENPRLHGAWGVRLKGIK</sequence>
<organism evidence="3">
    <name type="scientific">Metarhizium acridum (strain CQMa 102)</name>
    <dbReference type="NCBI Taxonomy" id="655827"/>
    <lineage>
        <taxon>Eukaryota</taxon>
        <taxon>Fungi</taxon>
        <taxon>Dikarya</taxon>
        <taxon>Ascomycota</taxon>
        <taxon>Pezizomycotina</taxon>
        <taxon>Sordariomycetes</taxon>
        <taxon>Hypocreomycetidae</taxon>
        <taxon>Hypocreales</taxon>
        <taxon>Clavicipitaceae</taxon>
        <taxon>Metarhizium</taxon>
    </lineage>
</organism>
<dbReference type="InterPro" id="IPR046341">
    <property type="entry name" value="SET_dom_sf"/>
</dbReference>
<protein>
    <submittedName>
        <fullName evidence="2">Lysine methyltransferase</fullName>
    </submittedName>
</protein>